<feature type="compositionally biased region" description="Low complexity" evidence="1">
    <location>
        <begin position="50"/>
        <end position="72"/>
    </location>
</feature>
<dbReference type="EMBL" id="FMYH01000001">
    <property type="protein sequence ID" value="SDB83575.1"/>
    <property type="molecule type" value="Genomic_DNA"/>
</dbReference>
<name>A0A1G6GP85_9MICO</name>
<keyword evidence="2" id="KW-1133">Transmembrane helix</keyword>
<reference evidence="3 4" key="1">
    <citation type="submission" date="2016-09" db="EMBL/GenBank/DDBJ databases">
        <authorList>
            <person name="Capua I."/>
            <person name="De Benedictis P."/>
            <person name="Joannis T."/>
            <person name="Lombin L.H."/>
            <person name="Cattoli G."/>
        </authorList>
    </citation>
    <scope>NUCLEOTIDE SEQUENCE [LARGE SCALE GENOMIC DNA]</scope>
    <source>
        <strain evidence="3 4">ISLP-3</strain>
    </source>
</reference>
<evidence type="ECO:0000256" key="2">
    <source>
        <dbReference type="SAM" id="Phobius"/>
    </source>
</evidence>
<evidence type="ECO:0000313" key="3">
    <source>
        <dbReference type="EMBL" id="SDB83575.1"/>
    </source>
</evidence>
<proteinExistence type="predicted"/>
<feature type="compositionally biased region" description="Pro residues" evidence="1">
    <location>
        <begin position="73"/>
        <end position="88"/>
    </location>
</feature>
<evidence type="ECO:0000313" key="4">
    <source>
        <dbReference type="Proteomes" id="UP000199039"/>
    </source>
</evidence>
<feature type="transmembrane region" description="Helical" evidence="2">
    <location>
        <begin position="107"/>
        <end position="129"/>
    </location>
</feature>
<keyword evidence="2" id="KW-0812">Transmembrane</keyword>
<organism evidence="3 4">
    <name type="scientific">Sanguibacter gelidistatuariae</name>
    <dbReference type="NCBI Taxonomy" id="1814289"/>
    <lineage>
        <taxon>Bacteria</taxon>
        <taxon>Bacillati</taxon>
        <taxon>Actinomycetota</taxon>
        <taxon>Actinomycetes</taxon>
        <taxon>Micrococcales</taxon>
        <taxon>Sanguibacteraceae</taxon>
        <taxon>Sanguibacter</taxon>
    </lineage>
</organism>
<feature type="compositionally biased region" description="Pro residues" evidence="1">
    <location>
        <begin position="35"/>
        <end position="49"/>
    </location>
</feature>
<gene>
    <name evidence="3" type="ORF">SAMN05216410_0323</name>
</gene>
<sequence>MPDPIAPHEGAPPDDRSWRPYLEGAVNDPYAAQGPVPPVSPMQTPPEPTPGYGYPQPGYSQPSYAQPGYSQPGYPPSGYPQPGYPQPGYPGYQGYPGYGPPPPTNGLAIGSLVAGIAGWSVLPLIASIVNTQSG</sequence>
<keyword evidence="4" id="KW-1185">Reference proteome</keyword>
<dbReference type="AlphaFoldDB" id="A0A1G6GP85"/>
<dbReference type="Proteomes" id="UP000199039">
    <property type="component" value="Unassembled WGS sequence"/>
</dbReference>
<feature type="region of interest" description="Disordered" evidence="1">
    <location>
        <begin position="1"/>
        <end position="97"/>
    </location>
</feature>
<accession>A0A1G6GP85</accession>
<protein>
    <submittedName>
        <fullName evidence="3">Uncharacterized protein</fullName>
    </submittedName>
</protein>
<keyword evidence="2" id="KW-0472">Membrane</keyword>
<evidence type="ECO:0000256" key="1">
    <source>
        <dbReference type="SAM" id="MobiDB-lite"/>
    </source>
</evidence>